<evidence type="ECO:0000256" key="1">
    <source>
        <dbReference type="SAM" id="MobiDB-lite"/>
    </source>
</evidence>
<evidence type="ECO:0000313" key="3">
    <source>
        <dbReference type="EMBL" id="SFH74363.1"/>
    </source>
</evidence>
<organism evidence="3 4">
    <name type="scientific">Pseudomonas guineae</name>
    <dbReference type="NCBI Taxonomy" id="425504"/>
    <lineage>
        <taxon>Bacteria</taxon>
        <taxon>Pseudomonadati</taxon>
        <taxon>Pseudomonadota</taxon>
        <taxon>Gammaproteobacteria</taxon>
        <taxon>Pseudomonadales</taxon>
        <taxon>Pseudomonadaceae</taxon>
        <taxon>Pseudomonas</taxon>
    </lineage>
</organism>
<dbReference type="Proteomes" id="UP000243606">
    <property type="component" value="Unassembled WGS sequence"/>
</dbReference>
<dbReference type="PROSITE" id="PS51257">
    <property type="entry name" value="PROKAR_LIPOPROTEIN"/>
    <property type="match status" value="1"/>
</dbReference>
<dbReference type="STRING" id="425504.SAMN05216206_0094"/>
<feature type="signal peptide" evidence="2">
    <location>
        <begin position="1"/>
        <end position="17"/>
    </location>
</feature>
<protein>
    <recommendedName>
        <fullName evidence="5">Translation initiation factor 2</fullName>
    </recommendedName>
</protein>
<dbReference type="RefSeq" id="WP_090237996.1">
    <property type="nucleotide sequence ID" value="NZ_FOQL01000001.1"/>
</dbReference>
<proteinExistence type="predicted"/>
<evidence type="ECO:0000256" key="2">
    <source>
        <dbReference type="SAM" id="SignalP"/>
    </source>
</evidence>
<gene>
    <name evidence="3" type="ORF">SAMN05216206_0094</name>
</gene>
<sequence>MTSIRRLVLLLPLLALAACEQPAKPPAPEKPKAFQEQPAKASTEKVQSPSKHIAAKPAPVLSPPEQHQSLQSKPAAAVLVKPRPIAVVREPDPEAPLDLSLNPNVFDPLQPLEPLNDRSTPLLPPLFGDKVAPESAFQLNGKLISNERDDDYWQSVEGAQLQFEFKQ</sequence>
<evidence type="ECO:0008006" key="5">
    <source>
        <dbReference type="Google" id="ProtNLM"/>
    </source>
</evidence>
<dbReference type="EMBL" id="FOQL01000001">
    <property type="protein sequence ID" value="SFH74363.1"/>
    <property type="molecule type" value="Genomic_DNA"/>
</dbReference>
<keyword evidence="4" id="KW-1185">Reference proteome</keyword>
<reference evidence="4" key="1">
    <citation type="submission" date="2016-10" db="EMBL/GenBank/DDBJ databases">
        <authorList>
            <person name="Varghese N."/>
            <person name="Submissions S."/>
        </authorList>
    </citation>
    <scope>NUCLEOTIDE SEQUENCE [LARGE SCALE GENOMIC DNA]</scope>
    <source>
        <strain evidence="4">LMG 24016</strain>
    </source>
</reference>
<feature type="chain" id="PRO_5017263616" description="Translation initiation factor 2" evidence="2">
    <location>
        <begin position="18"/>
        <end position="167"/>
    </location>
</feature>
<feature type="region of interest" description="Disordered" evidence="1">
    <location>
        <begin position="22"/>
        <end position="74"/>
    </location>
</feature>
<dbReference type="AlphaFoldDB" id="A0A1I3CJ26"/>
<keyword evidence="2" id="KW-0732">Signal</keyword>
<dbReference type="OrthoDB" id="7033497at2"/>
<accession>A0A1I3CJ26</accession>
<evidence type="ECO:0000313" key="4">
    <source>
        <dbReference type="Proteomes" id="UP000243606"/>
    </source>
</evidence>
<name>A0A1I3CJ26_9PSED</name>